<dbReference type="GO" id="GO:0043130">
    <property type="term" value="F:ubiquitin binding"/>
    <property type="evidence" value="ECO:0007669"/>
    <property type="project" value="InterPro"/>
</dbReference>
<reference evidence="3" key="3">
    <citation type="submission" date="2015-04" db="UniProtKB">
        <authorList>
            <consortium name="EnsemblPlants"/>
        </authorList>
    </citation>
    <scope>IDENTIFICATION</scope>
</reference>
<dbReference type="CDD" id="cd14279">
    <property type="entry name" value="CUE"/>
    <property type="match status" value="1"/>
</dbReference>
<dbReference type="Gene3D" id="1.10.8.10">
    <property type="entry name" value="DNA helicase RuvA subunit, C-terminal domain"/>
    <property type="match status" value="1"/>
</dbReference>
<dbReference type="HOGENOM" id="CLU_057230_1_1_1"/>
<dbReference type="PANTHER" id="PTHR31245:SF3">
    <property type="entry name" value="OS08G0313600 PROTEIN"/>
    <property type="match status" value="1"/>
</dbReference>
<dbReference type="InterPro" id="IPR009060">
    <property type="entry name" value="UBA-like_sf"/>
</dbReference>
<dbReference type="Gramene" id="LPERR08G08760.1">
    <property type="protein sequence ID" value="LPERR08G08760.1"/>
    <property type="gene ID" value="LPERR08G08760"/>
</dbReference>
<dbReference type="Proteomes" id="UP000032180">
    <property type="component" value="Chromosome 8"/>
</dbReference>
<evidence type="ECO:0000313" key="4">
    <source>
        <dbReference type="Proteomes" id="UP000032180"/>
    </source>
</evidence>
<keyword evidence="1" id="KW-0175">Coiled coil</keyword>
<reference evidence="3 4" key="1">
    <citation type="submission" date="2012-08" db="EMBL/GenBank/DDBJ databases">
        <title>Oryza genome evolution.</title>
        <authorList>
            <person name="Wing R.A."/>
        </authorList>
    </citation>
    <scope>NUCLEOTIDE SEQUENCE</scope>
</reference>
<feature type="coiled-coil region" evidence="1">
    <location>
        <begin position="180"/>
        <end position="245"/>
    </location>
</feature>
<organism evidence="3 4">
    <name type="scientific">Leersia perrieri</name>
    <dbReference type="NCBI Taxonomy" id="77586"/>
    <lineage>
        <taxon>Eukaryota</taxon>
        <taxon>Viridiplantae</taxon>
        <taxon>Streptophyta</taxon>
        <taxon>Embryophyta</taxon>
        <taxon>Tracheophyta</taxon>
        <taxon>Spermatophyta</taxon>
        <taxon>Magnoliopsida</taxon>
        <taxon>Liliopsida</taxon>
        <taxon>Poales</taxon>
        <taxon>Poaceae</taxon>
        <taxon>BOP clade</taxon>
        <taxon>Oryzoideae</taxon>
        <taxon>Oryzeae</taxon>
        <taxon>Oryzinae</taxon>
        <taxon>Leersia</taxon>
    </lineage>
</organism>
<sequence>MSAVAVCGKRASSSSPFFEAATAAGSPPAAKRARCGGSPSPSWSRLVSRADLFANLSAQFPDMSLELIEKALDESGNDLESAIKSLLNLHLESVQNNCAPACEPIQVTTEVPVSAQDGGRVPSDNIPCSENLPSNGSEWVELLVNEMASASNIDDAKSRASRVLEVFEKAAVSNVNAQGLHDIQKENAVLKGQMESLAKENIILRRAFAVQRERQKDYDVKTQELQLERQNVAQFKEQVRNLELENYRLSVLLRQAQQGCSIQGRFNPDVF</sequence>
<dbReference type="AlphaFoldDB" id="A0A0D9X6J8"/>
<dbReference type="eggNOG" id="ENOG502QRNX">
    <property type="taxonomic scope" value="Eukaryota"/>
</dbReference>
<protein>
    <recommendedName>
        <fullName evidence="2">CUE domain-containing protein</fullName>
    </recommendedName>
</protein>
<dbReference type="InterPro" id="IPR003892">
    <property type="entry name" value="CUE"/>
</dbReference>
<accession>A0A0D9X6J8</accession>
<feature type="domain" description="CUE" evidence="2">
    <location>
        <begin position="48"/>
        <end position="91"/>
    </location>
</feature>
<evidence type="ECO:0000259" key="2">
    <source>
        <dbReference type="PROSITE" id="PS51140"/>
    </source>
</evidence>
<reference evidence="4" key="2">
    <citation type="submission" date="2013-12" db="EMBL/GenBank/DDBJ databases">
        <authorList>
            <person name="Yu Y."/>
            <person name="Lee S."/>
            <person name="de Baynast K."/>
            <person name="Wissotski M."/>
            <person name="Liu L."/>
            <person name="Talag J."/>
            <person name="Goicoechea J."/>
            <person name="Angelova A."/>
            <person name="Jetty R."/>
            <person name="Kudrna D."/>
            <person name="Golser W."/>
            <person name="Rivera L."/>
            <person name="Zhang J."/>
            <person name="Wing R."/>
        </authorList>
    </citation>
    <scope>NUCLEOTIDE SEQUENCE</scope>
</reference>
<proteinExistence type="predicted"/>
<dbReference type="EnsemblPlants" id="LPERR08G08760.1">
    <property type="protein sequence ID" value="LPERR08G08760.1"/>
    <property type="gene ID" value="LPERR08G08760"/>
</dbReference>
<dbReference type="PANTHER" id="PTHR31245">
    <property type="entry name" value="UBIQUITIN SYSTEM COMPONENT CUE PROTEIN"/>
    <property type="match status" value="1"/>
</dbReference>
<dbReference type="Pfam" id="PF02845">
    <property type="entry name" value="CUE"/>
    <property type="match status" value="1"/>
</dbReference>
<dbReference type="STRING" id="77586.A0A0D9X6J8"/>
<dbReference type="SUPFAM" id="SSF46934">
    <property type="entry name" value="UBA-like"/>
    <property type="match status" value="1"/>
</dbReference>
<dbReference type="PROSITE" id="PS51140">
    <property type="entry name" value="CUE"/>
    <property type="match status" value="1"/>
</dbReference>
<evidence type="ECO:0000256" key="1">
    <source>
        <dbReference type="SAM" id="Coils"/>
    </source>
</evidence>
<name>A0A0D9X6J8_9ORYZ</name>
<keyword evidence="4" id="KW-1185">Reference proteome</keyword>
<evidence type="ECO:0000313" key="3">
    <source>
        <dbReference type="EnsemblPlants" id="LPERR08G08760.1"/>
    </source>
</evidence>